<gene>
    <name evidence="2" type="ORF">WJ35_25560</name>
</gene>
<reference evidence="2 3" key="1">
    <citation type="submission" date="2015-12" db="EMBL/GenBank/DDBJ databases">
        <title>Diversity of Burkholderia near neighbor genomes.</title>
        <authorList>
            <person name="Sahl J."/>
            <person name="Wagner D."/>
            <person name="Keim P."/>
        </authorList>
    </citation>
    <scope>NUCLEOTIDE SEQUENCE [LARGE SCALE GENOMIC DNA]</scope>
    <source>
        <strain evidence="2 3">MSMB0783</strain>
    </source>
</reference>
<dbReference type="GeneID" id="45678860"/>
<feature type="region of interest" description="Disordered" evidence="1">
    <location>
        <begin position="352"/>
        <end position="371"/>
    </location>
</feature>
<dbReference type="Gene3D" id="3.90.1720.10">
    <property type="entry name" value="endopeptidase domain like (from Nostoc punctiforme)"/>
    <property type="match status" value="1"/>
</dbReference>
<evidence type="ECO:0000256" key="1">
    <source>
        <dbReference type="SAM" id="MobiDB-lite"/>
    </source>
</evidence>
<feature type="compositionally biased region" description="Polar residues" evidence="1">
    <location>
        <begin position="356"/>
        <end position="371"/>
    </location>
</feature>
<name>A0A1B4LMM5_9BURK</name>
<proteinExistence type="predicted"/>
<dbReference type="RefSeq" id="WP_011881741.1">
    <property type="nucleotide sequence ID" value="NZ_CP013422.1"/>
</dbReference>
<accession>A0A1B4LMM5</accession>
<feature type="compositionally biased region" description="Polar residues" evidence="1">
    <location>
        <begin position="214"/>
        <end position="226"/>
    </location>
</feature>
<sequence>MATTFDDAATGSTTVLPVDGAASNAQVPVQESATTNEAASEITTTSTGAPASGDTTTSAVAQADKFPATQTASTASSNDGPLPEATTTQDSAPRSGLESGAPVLDHVFVGLDGTPINGLKYRFESDGAIIDGVTDGDGKAAPVNSFSAGADCAVLVLTDSGAYKQVACYTVPTADTSATLMSGSMVLESETQPHAGSSDDAAREPSPPVDDTRSSQSHPAYSSQDESTAGGASSAPSTTNDNTPAAATSGNSETIKATDGRPGAAASSTPPVGSAKPSTTPLPKKGTTIAKGSSGKRAPSTTTTAARDKLGHPQAAPTETFTDWASHKVHAAWHFIEDIFGLDSNPVAGTVVRPQTPASAQGGAANTSSAPRNLTAVQSLISIAEGQTEHSMPSSATVVNLKKIADGSITYGSKPSKKSKGQCYMYVKIALWRGNAIKFIKNKKGDFDAAGGSYAKVAGEFLMSQGFVNVTDQLPDARWALPGDVIVYHVKGDAETADGRGQPGHIDIRTYHYYVSDFKRNYLCFSGGGGTHFYEVSGIYRKPGYFDPLALARMKAFLKIIRSREAKAFFSFGDEKTYFASQGVYKIQNGIKDFSTYPSNPQKAEDHQGAYQIARSSWKRGHALGTGALPSDFTPQTQDRYAVWLMEGEPGRFGPKPECLPAPSALGYIRQGDIDQAVSLLRKRQWPSLPGGGQDQGYTMTDMKADFDKYLREYGGS</sequence>
<keyword evidence="2" id="KW-0969">Cilium</keyword>
<dbReference type="Gene3D" id="1.10.530.10">
    <property type="match status" value="1"/>
</dbReference>
<dbReference type="EMBL" id="CP013422">
    <property type="protein sequence ID" value="AOJ78365.1"/>
    <property type="molecule type" value="Genomic_DNA"/>
</dbReference>
<feature type="compositionally biased region" description="Polar residues" evidence="1">
    <location>
        <begin position="266"/>
        <end position="281"/>
    </location>
</feature>
<dbReference type="AlphaFoldDB" id="A0A1B4LMM5"/>
<keyword evidence="2" id="KW-0966">Cell projection</keyword>
<organism evidence="2 3">
    <name type="scientific">Burkholderia ubonensis</name>
    <dbReference type="NCBI Taxonomy" id="101571"/>
    <lineage>
        <taxon>Bacteria</taxon>
        <taxon>Pseudomonadati</taxon>
        <taxon>Pseudomonadota</taxon>
        <taxon>Betaproteobacteria</taxon>
        <taxon>Burkholderiales</taxon>
        <taxon>Burkholderiaceae</taxon>
        <taxon>Burkholderia</taxon>
        <taxon>Burkholderia cepacia complex</taxon>
    </lineage>
</organism>
<dbReference type="InterPro" id="IPR023346">
    <property type="entry name" value="Lysozyme-like_dom_sf"/>
</dbReference>
<feature type="region of interest" description="Disordered" evidence="1">
    <location>
        <begin position="1"/>
        <end position="99"/>
    </location>
</feature>
<feature type="compositionally biased region" description="Polar residues" evidence="1">
    <location>
        <begin position="23"/>
        <end position="60"/>
    </location>
</feature>
<evidence type="ECO:0000313" key="3">
    <source>
        <dbReference type="Proteomes" id="UP000243680"/>
    </source>
</evidence>
<dbReference type="Proteomes" id="UP000243680">
    <property type="component" value="Chromosome 2"/>
</dbReference>
<protein>
    <submittedName>
        <fullName evidence="2">Flagellar hook-length control protein FliK</fullName>
    </submittedName>
</protein>
<feature type="compositionally biased region" description="Polar residues" evidence="1">
    <location>
        <begin position="240"/>
        <end position="255"/>
    </location>
</feature>
<keyword evidence="2" id="KW-0282">Flagellum</keyword>
<feature type="compositionally biased region" description="Low complexity" evidence="1">
    <location>
        <begin position="227"/>
        <end position="239"/>
    </location>
</feature>
<feature type="region of interest" description="Disordered" evidence="1">
    <location>
        <begin position="189"/>
        <end position="316"/>
    </location>
</feature>
<feature type="compositionally biased region" description="Polar residues" evidence="1">
    <location>
        <begin position="68"/>
        <end position="92"/>
    </location>
</feature>
<evidence type="ECO:0000313" key="2">
    <source>
        <dbReference type="EMBL" id="AOJ78365.1"/>
    </source>
</evidence>
<dbReference type="SUPFAM" id="SSF53955">
    <property type="entry name" value="Lysozyme-like"/>
    <property type="match status" value="1"/>
</dbReference>